<name>A0A8K0SMD6_9HYPO</name>
<protein>
    <submittedName>
        <fullName evidence="2">Uncharacterized protein</fullName>
    </submittedName>
</protein>
<dbReference type="EMBL" id="JAGPNK010000010">
    <property type="protein sequence ID" value="KAH7312486.1"/>
    <property type="molecule type" value="Genomic_DNA"/>
</dbReference>
<proteinExistence type="predicted"/>
<keyword evidence="3" id="KW-1185">Reference proteome</keyword>
<reference evidence="2" key="1">
    <citation type="journal article" date="2021" name="Nat. Commun.">
        <title>Genetic determinants of endophytism in the Arabidopsis root mycobiome.</title>
        <authorList>
            <person name="Mesny F."/>
            <person name="Miyauchi S."/>
            <person name="Thiergart T."/>
            <person name="Pickel B."/>
            <person name="Atanasova L."/>
            <person name="Karlsson M."/>
            <person name="Huettel B."/>
            <person name="Barry K.W."/>
            <person name="Haridas S."/>
            <person name="Chen C."/>
            <person name="Bauer D."/>
            <person name="Andreopoulos W."/>
            <person name="Pangilinan J."/>
            <person name="LaButti K."/>
            <person name="Riley R."/>
            <person name="Lipzen A."/>
            <person name="Clum A."/>
            <person name="Drula E."/>
            <person name="Henrissat B."/>
            <person name="Kohler A."/>
            <person name="Grigoriev I.V."/>
            <person name="Martin F.M."/>
            <person name="Hacquard S."/>
        </authorList>
    </citation>
    <scope>NUCLEOTIDE SEQUENCE</scope>
    <source>
        <strain evidence="2">MPI-CAGE-CH-0235</strain>
    </source>
</reference>
<keyword evidence="1" id="KW-0472">Membrane</keyword>
<evidence type="ECO:0000256" key="1">
    <source>
        <dbReference type="SAM" id="Phobius"/>
    </source>
</evidence>
<evidence type="ECO:0000313" key="3">
    <source>
        <dbReference type="Proteomes" id="UP000813444"/>
    </source>
</evidence>
<accession>A0A8K0SMD6</accession>
<dbReference type="OrthoDB" id="4926934at2759"/>
<comment type="caution">
    <text evidence="2">The sequence shown here is derived from an EMBL/GenBank/DDBJ whole genome shotgun (WGS) entry which is preliminary data.</text>
</comment>
<dbReference type="Proteomes" id="UP000813444">
    <property type="component" value="Unassembled WGS sequence"/>
</dbReference>
<organism evidence="2 3">
    <name type="scientific">Stachybotrys elegans</name>
    <dbReference type="NCBI Taxonomy" id="80388"/>
    <lineage>
        <taxon>Eukaryota</taxon>
        <taxon>Fungi</taxon>
        <taxon>Dikarya</taxon>
        <taxon>Ascomycota</taxon>
        <taxon>Pezizomycotina</taxon>
        <taxon>Sordariomycetes</taxon>
        <taxon>Hypocreomycetidae</taxon>
        <taxon>Hypocreales</taxon>
        <taxon>Stachybotryaceae</taxon>
        <taxon>Stachybotrys</taxon>
    </lineage>
</organism>
<feature type="transmembrane region" description="Helical" evidence="1">
    <location>
        <begin position="85"/>
        <end position="105"/>
    </location>
</feature>
<keyword evidence="1" id="KW-0812">Transmembrane</keyword>
<sequence>MDEDQTARIWWSFLVVSGIAILYKLFPIFRRNASRASRRRLMNFVPSIIYGVVALQEASREYPSDTPAILIACERLHGATRSRTFFCMILLDSAFIGCFATALGLGSRYTTFDWGACSTDRCRRSCLLHFMGLLTVINIAMDFIIIAPLAALPSTLSAAVFLIAEPLQLHRRRYSHLEKPIELFQRQKKKLNIASLFLDDNIAAALVTHLHFAEVAKVALTSKSIRGAVLQSGSQRADHRKEMLCETACDKGTKTECWACARLICLDSILIPRTESHIKTCFAVCTHCYLFKKKLVPASRTAAWAQNNLASQHNRCGALDSKASKTQILCSSCALLPVEETIAQGF</sequence>
<dbReference type="AlphaFoldDB" id="A0A8K0SMD6"/>
<evidence type="ECO:0000313" key="2">
    <source>
        <dbReference type="EMBL" id="KAH7312486.1"/>
    </source>
</evidence>
<keyword evidence="1" id="KW-1133">Transmembrane helix</keyword>
<feature type="transmembrane region" description="Helical" evidence="1">
    <location>
        <begin position="6"/>
        <end position="29"/>
    </location>
</feature>
<gene>
    <name evidence="2" type="ORF">B0I35DRAFT_488118</name>
</gene>